<dbReference type="PANTHER" id="PTHR35333">
    <property type="entry name" value="BETA-LACTAMASE"/>
    <property type="match status" value="1"/>
</dbReference>
<dbReference type="InterPro" id="IPR000871">
    <property type="entry name" value="Beta-lactam_class-A"/>
</dbReference>
<evidence type="ECO:0000313" key="4">
    <source>
        <dbReference type="Proteomes" id="UP001519363"/>
    </source>
</evidence>
<evidence type="ECO:0000313" key="3">
    <source>
        <dbReference type="EMBL" id="MBP2472320.1"/>
    </source>
</evidence>
<dbReference type="Gene3D" id="3.40.710.10">
    <property type="entry name" value="DD-peptidase/beta-lactamase superfamily"/>
    <property type="match status" value="1"/>
</dbReference>
<dbReference type="Proteomes" id="UP001519363">
    <property type="component" value="Unassembled WGS sequence"/>
</dbReference>
<dbReference type="GO" id="GO:0008800">
    <property type="term" value="F:beta-lactamase activity"/>
    <property type="evidence" value="ECO:0007669"/>
    <property type="project" value="UniProtKB-EC"/>
</dbReference>
<dbReference type="InterPro" id="IPR012338">
    <property type="entry name" value="Beta-lactam/transpept-like"/>
</dbReference>
<name>A0ABS5A6U9_9PSEU</name>
<dbReference type="NCBIfam" id="NF033103">
    <property type="entry name" value="bla_class_A"/>
    <property type="match status" value="1"/>
</dbReference>
<feature type="signal peptide" evidence="1">
    <location>
        <begin position="1"/>
        <end position="25"/>
    </location>
</feature>
<dbReference type="PROSITE" id="PS51257">
    <property type="entry name" value="PROKAR_LIPOPROTEIN"/>
    <property type="match status" value="1"/>
</dbReference>
<feature type="chain" id="PRO_5045798383" evidence="1">
    <location>
        <begin position="26"/>
        <end position="301"/>
    </location>
</feature>
<reference evidence="3 4" key="1">
    <citation type="submission" date="2021-03" db="EMBL/GenBank/DDBJ databases">
        <title>Sequencing the genomes of 1000 actinobacteria strains.</title>
        <authorList>
            <person name="Klenk H.-P."/>
        </authorList>
    </citation>
    <scope>NUCLEOTIDE SEQUENCE [LARGE SCALE GENOMIC DNA]</scope>
    <source>
        <strain evidence="3 4">DSM 44580</strain>
    </source>
</reference>
<comment type="caution">
    <text evidence="3">The sequence shown here is derived from an EMBL/GenBank/DDBJ whole genome shotgun (WGS) entry which is preliminary data.</text>
</comment>
<dbReference type="InterPro" id="IPR045155">
    <property type="entry name" value="Beta-lactam_cat"/>
</dbReference>
<dbReference type="SUPFAM" id="SSF56601">
    <property type="entry name" value="beta-lactamase/transpeptidase-like"/>
    <property type="match status" value="1"/>
</dbReference>
<dbReference type="EMBL" id="JAGIOO010000001">
    <property type="protein sequence ID" value="MBP2472320.1"/>
    <property type="molecule type" value="Genomic_DNA"/>
</dbReference>
<dbReference type="PANTHER" id="PTHR35333:SF3">
    <property type="entry name" value="BETA-LACTAMASE-TYPE TRANSPEPTIDASE FOLD CONTAINING PROTEIN"/>
    <property type="match status" value="1"/>
</dbReference>
<dbReference type="RefSeq" id="WP_086781536.1">
    <property type="nucleotide sequence ID" value="NZ_JAGIOO010000001.1"/>
</dbReference>
<keyword evidence="1" id="KW-0732">Signal</keyword>
<dbReference type="EC" id="3.5.2.6" evidence="3"/>
<evidence type="ECO:0000256" key="1">
    <source>
        <dbReference type="SAM" id="SignalP"/>
    </source>
</evidence>
<gene>
    <name evidence="3" type="ORF">JOF53_001192</name>
</gene>
<keyword evidence="4" id="KW-1185">Reference proteome</keyword>
<proteinExistence type="predicted"/>
<organism evidence="3 4">
    <name type="scientific">Crossiella equi</name>
    <dbReference type="NCBI Taxonomy" id="130796"/>
    <lineage>
        <taxon>Bacteria</taxon>
        <taxon>Bacillati</taxon>
        <taxon>Actinomycetota</taxon>
        <taxon>Actinomycetes</taxon>
        <taxon>Pseudonocardiales</taxon>
        <taxon>Pseudonocardiaceae</taxon>
        <taxon>Crossiella</taxon>
    </lineage>
</organism>
<feature type="domain" description="Beta-lactamase class A catalytic" evidence="2">
    <location>
        <begin position="57"/>
        <end position="270"/>
    </location>
</feature>
<dbReference type="Pfam" id="PF13354">
    <property type="entry name" value="Beta-lactamase2"/>
    <property type="match status" value="1"/>
</dbReference>
<accession>A0ABS5A6U9</accession>
<evidence type="ECO:0000259" key="2">
    <source>
        <dbReference type="Pfam" id="PF13354"/>
    </source>
</evidence>
<sequence>MIVAIRAAALVLGLGLLAGCTTSTAVPQPPVAASAVQTVRADEAFLALERKFGARLGVSVVDTGSGRTLAYRADERFAHASTFKALAAGVVLRRASDADLDRVIQYTEKDLLEYAPITKQRVGTGMSLRELLDASVRYSDNTAANLIFTYLGGPQALQRELRALGDVTIQVDRVEPALNEATPGDPRDTTTPAALATTLRALALGDALTPPRRQVLVELLQGNTTGGPYVRAGVPAGWRVGDKTGSGGYGTRNDVAVVWPDGGRAPLVLALLSDRGKPGAESGDALLAEATRAALTALDQR</sequence>
<protein>
    <submittedName>
        <fullName evidence="3">Beta-lactamase class A</fullName>
        <ecNumber evidence="3">3.5.2.6</ecNumber>
    </submittedName>
</protein>
<keyword evidence="3" id="KW-0378">Hydrolase</keyword>
<dbReference type="PRINTS" id="PR00118">
    <property type="entry name" value="BLACTAMASEA"/>
</dbReference>